<dbReference type="STRING" id="180498.A0A067LDI0"/>
<keyword evidence="1" id="KW-0436">Ligase</keyword>
<evidence type="ECO:0000313" key="8">
    <source>
        <dbReference type="EMBL" id="KDP45258.1"/>
    </source>
</evidence>
<proteinExistence type="predicted"/>
<dbReference type="OrthoDB" id="1931232at2759"/>
<keyword evidence="3" id="KW-0067">ATP-binding</keyword>
<evidence type="ECO:0000256" key="5">
    <source>
        <dbReference type="ARBA" id="ARBA00023146"/>
    </source>
</evidence>
<dbReference type="GO" id="GO:0006421">
    <property type="term" value="P:asparaginyl-tRNA aminoacylation"/>
    <property type="evidence" value="ECO:0007669"/>
    <property type="project" value="TreeGrafter"/>
</dbReference>
<evidence type="ECO:0000256" key="3">
    <source>
        <dbReference type="ARBA" id="ARBA00022840"/>
    </source>
</evidence>
<dbReference type="Proteomes" id="UP000027138">
    <property type="component" value="Unassembled WGS sequence"/>
</dbReference>
<protein>
    <recommendedName>
        <fullName evidence="7">Aminoacyl-tRNA synthetase class II (D/K/N) domain-containing protein</fullName>
    </recommendedName>
</protein>
<feature type="compositionally biased region" description="Polar residues" evidence="6">
    <location>
        <begin position="20"/>
        <end position="35"/>
    </location>
</feature>
<reference evidence="8 9" key="1">
    <citation type="journal article" date="2014" name="PLoS ONE">
        <title>Global Analysis of Gene Expression Profiles in Physic Nut (Jatropha curcas L.) Seedlings Exposed to Salt Stress.</title>
        <authorList>
            <person name="Zhang L."/>
            <person name="Zhang C."/>
            <person name="Wu P."/>
            <person name="Chen Y."/>
            <person name="Li M."/>
            <person name="Jiang H."/>
            <person name="Wu G."/>
        </authorList>
    </citation>
    <scope>NUCLEOTIDE SEQUENCE [LARGE SCALE GENOMIC DNA]</scope>
    <source>
        <strain evidence="9">cv. GZQX0401</strain>
        <tissue evidence="8">Young leaves</tissue>
    </source>
</reference>
<dbReference type="Pfam" id="PF00152">
    <property type="entry name" value="tRNA-synt_2"/>
    <property type="match status" value="1"/>
</dbReference>
<evidence type="ECO:0000256" key="6">
    <source>
        <dbReference type="SAM" id="MobiDB-lite"/>
    </source>
</evidence>
<dbReference type="SUPFAM" id="SSF55681">
    <property type="entry name" value="Class II aaRS and biotin synthetases"/>
    <property type="match status" value="1"/>
</dbReference>
<accession>A0A067LDI0</accession>
<dbReference type="Gene3D" id="3.30.930.10">
    <property type="entry name" value="Bira Bifunctional Protein, Domain 2"/>
    <property type="match status" value="1"/>
</dbReference>
<evidence type="ECO:0000256" key="4">
    <source>
        <dbReference type="ARBA" id="ARBA00022917"/>
    </source>
</evidence>
<evidence type="ECO:0000256" key="1">
    <source>
        <dbReference type="ARBA" id="ARBA00022598"/>
    </source>
</evidence>
<evidence type="ECO:0000313" key="9">
    <source>
        <dbReference type="Proteomes" id="UP000027138"/>
    </source>
</evidence>
<dbReference type="GO" id="GO:0005739">
    <property type="term" value="C:mitochondrion"/>
    <property type="evidence" value="ECO:0007669"/>
    <property type="project" value="TreeGrafter"/>
</dbReference>
<feature type="domain" description="Aminoacyl-tRNA synthetase class II (D/K/N)" evidence="7">
    <location>
        <begin position="376"/>
        <end position="650"/>
    </location>
</feature>
<gene>
    <name evidence="8" type="ORF">JCGZ_15123</name>
</gene>
<sequence>MASQEPTILSEKSKTEAQEPKTTPQEQKTTSQEAGDSQLPLIPPFKYSKRVVLKTILERDDGGVGLAGERVVIGGWVKSFKEVKKDSLPSSLAEGHESDIVSPGHKDVSCMEILQTRLPLIRSIAKIFGGGGSNPIRAKLEPQQPVTSIPKPALSSIVNLLVSDGSCVATLQVIIELSEGFPIRSLPIGTCILAEGVLKVLSTVGKRGIEFKAEKIHHIGTIEEDKYPLSRKRLPLETLRDCSHFRPRTTTVASVMRIRSALTFATYTFFQNNGFLSVQVPIITITDGEGFSEKFRVTTLSGTEVKKEYPKITTDDTEGVSFETVKAALKEKNTLVQQLKRSDSNREALLAAEEDLLKITQLASLIEAKRKLKSETLSKASEVHVPEDFFSQQTYLTVSGLLHLESYASALGNVYAFGPRFRADRRGSAKQLPEMWIVEAEIAFSQLEDAMNCAEDYFKFLCKWVLENCSEDMKFISKRIDKNRINLLEAMSRCAYERITYMEAVNILKKVTDRKFDIQPEWDAPLTSQHLSCLTDEIYSRKPVIIYNYPKGLKPFYARLNDDGQTVAAFDMIIPKGGILITGTQNEERFNMLNTRINELGLAREQYEWYLDLRRHGTVKTSGFSAWFDLLVLFATAIPDVRDAIPFPRSSGKVNN</sequence>
<dbReference type="KEGG" id="jcu:105644320"/>
<keyword evidence="2" id="KW-0547">Nucleotide-binding</keyword>
<name>A0A067LDI0_JATCU</name>
<dbReference type="PANTHER" id="PTHR22594:SF36">
    <property type="entry name" value="ASPARAGINE--TRNA LIGASE, CYTOPLASMIC 2"/>
    <property type="match status" value="1"/>
</dbReference>
<dbReference type="InterPro" id="IPR004364">
    <property type="entry name" value="Aa-tRNA-synt_II"/>
</dbReference>
<dbReference type="PANTHER" id="PTHR22594">
    <property type="entry name" value="ASPARTYL/LYSYL-TRNA SYNTHETASE"/>
    <property type="match status" value="1"/>
</dbReference>
<dbReference type="AlphaFoldDB" id="A0A067LDI0"/>
<feature type="region of interest" description="Disordered" evidence="6">
    <location>
        <begin position="1"/>
        <end position="39"/>
    </location>
</feature>
<dbReference type="GO" id="GO:0005524">
    <property type="term" value="F:ATP binding"/>
    <property type="evidence" value="ECO:0007669"/>
    <property type="project" value="UniProtKB-KW"/>
</dbReference>
<organism evidence="8 9">
    <name type="scientific">Jatropha curcas</name>
    <name type="common">Barbados nut</name>
    <dbReference type="NCBI Taxonomy" id="180498"/>
    <lineage>
        <taxon>Eukaryota</taxon>
        <taxon>Viridiplantae</taxon>
        <taxon>Streptophyta</taxon>
        <taxon>Embryophyta</taxon>
        <taxon>Tracheophyta</taxon>
        <taxon>Spermatophyta</taxon>
        <taxon>Magnoliopsida</taxon>
        <taxon>eudicotyledons</taxon>
        <taxon>Gunneridae</taxon>
        <taxon>Pentapetalae</taxon>
        <taxon>rosids</taxon>
        <taxon>fabids</taxon>
        <taxon>Malpighiales</taxon>
        <taxon>Euphorbiaceae</taxon>
        <taxon>Crotonoideae</taxon>
        <taxon>Jatropheae</taxon>
        <taxon>Jatropha</taxon>
    </lineage>
</organism>
<keyword evidence="5" id="KW-0030">Aminoacyl-tRNA synthetase</keyword>
<dbReference type="EMBL" id="KK914233">
    <property type="protein sequence ID" value="KDP45258.1"/>
    <property type="molecule type" value="Genomic_DNA"/>
</dbReference>
<dbReference type="InterPro" id="IPR045864">
    <property type="entry name" value="aa-tRNA-synth_II/BPL/LPL"/>
</dbReference>
<evidence type="ECO:0000259" key="7">
    <source>
        <dbReference type="Pfam" id="PF00152"/>
    </source>
</evidence>
<keyword evidence="4" id="KW-0648">Protein biosynthesis</keyword>
<dbReference type="GO" id="GO:0004816">
    <property type="term" value="F:asparagine-tRNA ligase activity"/>
    <property type="evidence" value="ECO:0007669"/>
    <property type="project" value="TreeGrafter"/>
</dbReference>
<evidence type="ECO:0000256" key="2">
    <source>
        <dbReference type="ARBA" id="ARBA00022741"/>
    </source>
</evidence>
<keyword evidence="9" id="KW-1185">Reference proteome</keyword>